<dbReference type="PANTHER" id="PTHR24414:SF148">
    <property type="entry name" value="F-BOX DOMAIN-CONTAINING PROTEIN"/>
    <property type="match status" value="1"/>
</dbReference>
<dbReference type="CDD" id="cd22152">
    <property type="entry name" value="F-box_AtAFR-like"/>
    <property type="match status" value="1"/>
</dbReference>
<accession>Q4ABZ3</accession>
<evidence type="ECO:0000256" key="13">
    <source>
        <dbReference type="SAM" id="MobiDB-lite"/>
    </source>
</evidence>
<reference evidence="16" key="1">
    <citation type="submission" date="2005-08" db="EMBL/GenBank/DDBJ databases">
        <title>Brassica rapa clone BAC KbrH117M18, Phase II, ordered two contigs.</title>
        <authorList>
            <consortium name="KBGP"/>
            <person name="Park B.S."/>
            <person name="Lee M.C."/>
            <person name="Kwon S.J."/>
            <person name="Kim J.S."/>
            <person name="Lee S.I."/>
            <person name="Lim G.B."/>
            <person name="Kim J.A."/>
            <person name="Jin Y.M."/>
            <person name="Kim D.H."/>
            <person name="Yang T.J."/>
            <person name="Kim H.I."/>
        </authorList>
    </citation>
    <scope>NUCLEOTIDE SEQUENCE</scope>
</reference>
<evidence type="ECO:0000256" key="4">
    <source>
        <dbReference type="ARBA" id="ARBA00013122"/>
    </source>
</evidence>
<feature type="transmembrane region" description="Helical" evidence="14">
    <location>
        <begin position="424"/>
        <end position="444"/>
    </location>
</feature>
<dbReference type="InterPro" id="IPR036047">
    <property type="entry name" value="F-box-like_dom_sf"/>
</dbReference>
<dbReference type="EMBL" id="AC146875">
    <property type="protein sequence ID" value="AAZ66946.1"/>
    <property type="molecule type" value="Genomic_DNA"/>
</dbReference>
<comment type="pathway">
    <text evidence="2">Lipid metabolism; fatty acid biosynthesis.</text>
</comment>
<evidence type="ECO:0000256" key="1">
    <source>
        <dbReference type="ARBA" id="ARBA00004141"/>
    </source>
</evidence>
<dbReference type="SUPFAM" id="SSF117281">
    <property type="entry name" value="Kelch motif"/>
    <property type="match status" value="1"/>
</dbReference>
<feature type="transmembrane region" description="Helical" evidence="14">
    <location>
        <begin position="507"/>
        <end position="526"/>
    </location>
</feature>
<comment type="subcellular location">
    <subcellularLocation>
        <location evidence="1">Membrane</location>
        <topology evidence="1">Multi-pass membrane protein</topology>
    </subcellularLocation>
</comment>
<dbReference type="InterPro" id="IPR057499">
    <property type="entry name" value="Kelch_FKB95"/>
</dbReference>
<dbReference type="Pfam" id="PF00646">
    <property type="entry name" value="F-box"/>
    <property type="match status" value="1"/>
</dbReference>
<proteinExistence type="inferred from homology"/>
<dbReference type="InterPro" id="IPR007482">
    <property type="entry name" value="Tyr_Pase-like_PTPLA"/>
</dbReference>
<protein>
    <recommendedName>
        <fullName evidence="4">very-long-chain (3R)-3-hydroxyacyl-CoA dehydratase</fullName>
        <ecNumber evidence="4">4.2.1.134</ecNumber>
    </recommendedName>
</protein>
<dbReference type="Gene3D" id="2.120.10.80">
    <property type="entry name" value="Kelch-type beta propeller"/>
    <property type="match status" value="1"/>
</dbReference>
<keyword evidence="5" id="KW-0444">Lipid biosynthesis</keyword>
<evidence type="ECO:0000313" key="16">
    <source>
        <dbReference type="EMBL" id="AAZ66946.1"/>
    </source>
</evidence>
<dbReference type="EC" id="4.2.1.134" evidence="4"/>
<evidence type="ECO:0000256" key="3">
    <source>
        <dbReference type="ARBA" id="ARBA00007811"/>
    </source>
</evidence>
<evidence type="ECO:0000256" key="10">
    <source>
        <dbReference type="ARBA" id="ARBA00023136"/>
    </source>
</evidence>
<comment type="similarity">
    <text evidence="3">Belongs to the very long-chain fatty acids dehydratase HACD family.</text>
</comment>
<evidence type="ECO:0000256" key="8">
    <source>
        <dbReference type="ARBA" id="ARBA00022989"/>
    </source>
</evidence>
<keyword evidence="11" id="KW-0275">Fatty acid biosynthesis</keyword>
<evidence type="ECO:0000256" key="11">
    <source>
        <dbReference type="ARBA" id="ARBA00023160"/>
    </source>
</evidence>
<keyword evidence="8 14" id="KW-1133">Transmembrane helix</keyword>
<evidence type="ECO:0000256" key="14">
    <source>
        <dbReference type="SAM" id="Phobius"/>
    </source>
</evidence>
<dbReference type="GO" id="GO:0016020">
    <property type="term" value="C:membrane"/>
    <property type="evidence" value="ECO:0007669"/>
    <property type="project" value="UniProtKB-SubCell"/>
</dbReference>
<feature type="transmembrane region" description="Helical" evidence="14">
    <location>
        <begin position="465"/>
        <end position="487"/>
    </location>
</feature>
<dbReference type="GO" id="GO:0006633">
    <property type="term" value="P:fatty acid biosynthetic process"/>
    <property type="evidence" value="ECO:0007669"/>
    <property type="project" value="UniProtKB-UniPathway"/>
</dbReference>
<dbReference type="UniPathway" id="UPA00094"/>
<feature type="region of interest" description="Disordered" evidence="13">
    <location>
        <begin position="1"/>
        <end position="38"/>
    </location>
</feature>
<keyword evidence="12" id="KW-0456">Lyase</keyword>
<evidence type="ECO:0000256" key="9">
    <source>
        <dbReference type="ARBA" id="ARBA00023098"/>
    </source>
</evidence>
<feature type="compositionally biased region" description="Polar residues" evidence="13">
    <location>
        <begin position="21"/>
        <end position="38"/>
    </location>
</feature>
<dbReference type="SMART" id="SM00256">
    <property type="entry name" value="FBOX"/>
    <property type="match status" value="1"/>
</dbReference>
<dbReference type="InterPro" id="IPR001810">
    <property type="entry name" value="F-box_dom"/>
</dbReference>
<dbReference type="Pfam" id="PF25210">
    <property type="entry name" value="Kelch_FKB95"/>
    <property type="match status" value="1"/>
</dbReference>
<evidence type="ECO:0000256" key="2">
    <source>
        <dbReference type="ARBA" id="ARBA00005194"/>
    </source>
</evidence>
<dbReference type="Pfam" id="PF04387">
    <property type="entry name" value="PTPLA"/>
    <property type="match status" value="1"/>
</dbReference>
<evidence type="ECO:0000256" key="12">
    <source>
        <dbReference type="ARBA" id="ARBA00023239"/>
    </source>
</evidence>
<dbReference type="InterPro" id="IPR050354">
    <property type="entry name" value="F-box/kelch-repeat_ARATH"/>
</dbReference>
<keyword evidence="7" id="KW-0276">Fatty acid metabolism</keyword>
<evidence type="ECO:0000259" key="15">
    <source>
        <dbReference type="SMART" id="SM00256"/>
    </source>
</evidence>
<keyword evidence="9" id="KW-0443">Lipid metabolism</keyword>
<name>Q4ABZ3_BRACM</name>
<sequence>MASMSMSSREKRRKRKREASPESTTPVSKPTPASTPRWSSPIPSLPYDLVLLCVARVSRLYYPTLSLVSKSFRSLVSSPELYKTRSLFGFTESCLYVCLQDLRGSSTWYTLCRKPDKTLKTGSSGYALSKVPVPSSPIWRCSNVVAVGSNIYNIAFPRSLNVLPRVSILDCKSHTWIEAPSLPVELHSFSASVVHQKIYVAGFDHRLKKNSFEVFDTETQIWDSVSTGNTSVEREGIEREGMFIKKTISIDGKFHVVTDEEVFAYDPKLAKWDMVGRGMRGLMYSEAYCVIGNVLYSAKEGVFKWYDTERRTWKDLQGLVGLPKITRHREFIRLGYYGGKMVVFWVHVIWPYYKKICFFEEAQLVLADLWFWSCNEKIREYTAQVLYFAVKTLKETGHEHVYDAVEKPLQLAQTAAVLEVQSHFLVASLVISWSITEIIRYSFFGLKEALGFAPSWHLWLRYSSFLVLYPTGITSEVGLIYLALPHIKTSEMYSVRMPNTLNFSFDFFYATILVLAIYVPGSPHMYRYMLGQRKRALSKSKRE</sequence>
<feature type="domain" description="F-box" evidence="15">
    <location>
        <begin position="45"/>
        <end position="85"/>
    </location>
</feature>
<evidence type="ECO:0000256" key="6">
    <source>
        <dbReference type="ARBA" id="ARBA00022692"/>
    </source>
</evidence>
<evidence type="ECO:0000256" key="7">
    <source>
        <dbReference type="ARBA" id="ARBA00022832"/>
    </source>
</evidence>
<dbReference type="PANTHER" id="PTHR24414">
    <property type="entry name" value="F-BOX/KELCH-REPEAT PROTEIN SKIP4"/>
    <property type="match status" value="1"/>
</dbReference>
<keyword evidence="10 14" id="KW-0472">Membrane</keyword>
<keyword evidence="6 14" id="KW-0812">Transmembrane</keyword>
<gene>
    <name evidence="16" type="primary">117M18_27</name>
</gene>
<dbReference type="SUPFAM" id="SSF81383">
    <property type="entry name" value="F-box domain"/>
    <property type="match status" value="1"/>
</dbReference>
<organism evidence="16">
    <name type="scientific">Brassica campestris</name>
    <name type="common">Field mustard</name>
    <dbReference type="NCBI Taxonomy" id="3711"/>
    <lineage>
        <taxon>Eukaryota</taxon>
        <taxon>Viridiplantae</taxon>
        <taxon>Streptophyta</taxon>
        <taxon>Embryophyta</taxon>
        <taxon>Tracheophyta</taxon>
        <taxon>Spermatophyta</taxon>
        <taxon>Magnoliopsida</taxon>
        <taxon>eudicotyledons</taxon>
        <taxon>Gunneridae</taxon>
        <taxon>Pentapetalae</taxon>
        <taxon>rosids</taxon>
        <taxon>malvids</taxon>
        <taxon>Brassicales</taxon>
        <taxon>Brassicaceae</taxon>
        <taxon>Brassiceae</taxon>
        <taxon>Brassica</taxon>
    </lineage>
</organism>
<dbReference type="GO" id="GO:0102158">
    <property type="term" value="F:very-long-chain (3R)-3-hydroxyacyl-CoA dehydratase activity"/>
    <property type="evidence" value="ECO:0007669"/>
    <property type="project" value="UniProtKB-EC"/>
</dbReference>
<dbReference type="AlphaFoldDB" id="Q4ABZ3"/>
<dbReference type="InterPro" id="IPR015915">
    <property type="entry name" value="Kelch-typ_b-propeller"/>
</dbReference>
<evidence type="ECO:0000256" key="5">
    <source>
        <dbReference type="ARBA" id="ARBA00022516"/>
    </source>
</evidence>